<protein>
    <submittedName>
        <fullName evidence="1">Uncharacterized protein</fullName>
    </submittedName>
</protein>
<reference evidence="1 2" key="1">
    <citation type="submission" date="2020-03" db="EMBL/GenBank/DDBJ databases">
        <title>Genomic Encyclopedia of Type Strains, Phase IV (KMG-IV): sequencing the most valuable type-strain genomes for metagenomic binning, comparative biology and taxonomic classification.</title>
        <authorList>
            <person name="Goeker M."/>
        </authorList>
    </citation>
    <scope>NUCLEOTIDE SEQUENCE [LARGE SCALE GENOMIC DNA]</scope>
    <source>
        <strain evidence="1 2">DSM 7225</strain>
    </source>
</reference>
<evidence type="ECO:0000313" key="1">
    <source>
        <dbReference type="EMBL" id="NJB98529.1"/>
    </source>
</evidence>
<organism evidence="1 2">
    <name type="scientific">Sphingomonas trueperi</name>
    <dbReference type="NCBI Taxonomy" id="53317"/>
    <lineage>
        <taxon>Bacteria</taxon>
        <taxon>Pseudomonadati</taxon>
        <taxon>Pseudomonadota</taxon>
        <taxon>Alphaproteobacteria</taxon>
        <taxon>Sphingomonadales</taxon>
        <taxon>Sphingomonadaceae</taxon>
        <taxon>Sphingomonas</taxon>
    </lineage>
</organism>
<dbReference type="AlphaFoldDB" id="A0A7X5Y005"/>
<keyword evidence="2" id="KW-1185">Reference proteome</keyword>
<accession>A0A7X5Y005</accession>
<evidence type="ECO:0000313" key="2">
    <source>
        <dbReference type="Proteomes" id="UP000531251"/>
    </source>
</evidence>
<gene>
    <name evidence="1" type="ORF">GGR89_002862</name>
</gene>
<name>A0A7X5Y005_9SPHN</name>
<dbReference type="Proteomes" id="UP000531251">
    <property type="component" value="Unassembled WGS sequence"/>
</dbReference>
<comment type="caution">
    <text evidence="1">The sequence shown here is derived from an EMBL/GenBank/DDBJ whole genome shotgun (WGS) entry which is preliminary data.</text>
</comment>
<dbReference type="EMBL" id="JAATJB010000009">
    <property type="protein sequence ID" value="NJB98529.1"/>
    <property type="molecule type" value="Genomic_DNA"/>
</dbReference>
<sequence length="31" mass="3455">MLFAAAIALHWVAERLSFLPCTDPRSRLIGV</sequence>
<proteinExistence type="predicted"/>